<feature type="transmembrane region" description="Helical" evidence="1">
    <location>
        <begin position="12"/>
        <end position="29"/>
    </location>
</feature>
<name>X1J1I2_9ZZZZ</name>
<protein>
    <submittedName>
        <fullName evidence="2">Uncharacterized protein</fullName>
    </submittedName>
</protein>
<accession>X1J1I2</accession>
<organism evidence="2">
    <name type="scientific">marine sediment metagenome</name>
    <dbReference type="NCBI Taxonomy" id="412755"/>
    <lineage>
        <taxon>unclassified sequences</taxon>
        <taxon>metagenomes</taxon>
        <taxon>ecological metagenomes</taxon>
    </lineage>
</organism>
<proteinExistence type="predicted"/>
<feature type="non-terminal residue" evidence="2">
    <location>
        <position position="1"/>
    </location>
</feature>
<keyword evidence="1" id="KW-1133">Transmembrane helix</keyword>
<evidence type="ECO:0000313" key="2">
    <source>
        <dbReference type="EMBL" id="GAH87837.1"/>
    </source>
</evidence>
<keyword evidence="1" id="KW-0812">Transmembrane</keyword>
<dbReference type="EMBL" id="BARU01041397">
    <property type="protein sequence ID" value="GAH87837.1"/>
    <property type="molecule type" value="Genomic_DNA"/>
</dbReference>
<reference evidence="2" key="1">
    <citation type="journal article" date="2014" name="Front. Microbiol.">
        <title>High frequency of phylogenetically diverse reductive dehalogenase-homologous genes in deep subseafloor sedimentary metagenomes.</title>
        <authorList>
            <person name="Kawai M."/>
            <person name="Futagami T."/>
            <person name="Toyoda A."/>
            <person name="Takaki Y."/>
            <person name="Nishi S."/>
            <person name="Hori S."/>
            <person name="Arai W."/>
            <person name="Tsubouchi T."/>
            <person name="Morono Y."/>
            <person name="Uchiyama I."/>
            <person name="Ito T."/>
            <person name="Fujiyama A."/>
            <person name="Inagaki F."/>
            <person name="Takami H."/>
        </authorList>
    </citation>
    <scope>NUCLEOTIDE SEQUENCE</scope>
    <source>
        <strain evidence="2">Expedition CK06-06</strain>
    </source>
</reference>
<dbReference type="AlphaFoldDB" id="X1J1I2"/>
<sequence>IEAIFMKSTRESLLLIFNHFFDYIFILFFA</sequence>
<gene>
    <name evidence="2" type="ORF">S03H2_63839</name>
</gene>
<evidence type="ECO:0000256" key="1">
    <source>
        <dbReference type="SAM" id="Phobius"/>
    </source>
</evidence>
<comment type="caution">
    <text evidence="2">The sequence shown here is derived from an EMBL/GenBank/DDBJ whole genome shotgun (WGS) entry which is preliminary data.</text>
</comment>
<keyword evidence="1" id="KW-0472">Membrane</keyword>